<keyword evidence="2" id="KW-0805">Transcription regulation</keyword>
<dbReference type="OrthoDB" id="7680836at2759"/>
<dbReference type="EMBL" id="LGSR01000022">
    <property type="protein sequence ID" value="KOS17506.1"/>
    <property type="molecule type" value="Genomic_DNA"/>
</dbReference>
<evidence type="ECO:0000256" key="3">
    <source>
        <dbReference type="ARBA" id="ARBA00023125"/>
    </source>
</evidence>
<dbReference type="STRING" id="150374.A0A0M8MQY4"/>
<dbReference type="GO" id="GO:0000978">
    <property type="term" value="F:RNA polymerase II cis-regulatory region sequence-specific DNA binding"/>
    <property type="evidence" value="ECO:0007669"/>
    <property type="project" value="TreeGrafter"/>
</dbReference>
<comment type="subcellular location">
    <subcellularLocation>
        <location evidence="1">Nucleus</location>
    </subcellularLocation>
</comment>
<dbReference type="GO" id="GO:0001228">
    <property type="term" value="F:DNA-binding transcription activator activity, RNA polymerase II-specific"/>
    <property type="evidence" value="ECO:0007669"/>
    <property type="project" value="TreeGrafter"/>
</dbReference>
<comment type="caution">
    <text evidence="8">The sequence shown here is derived from an EMBL/GenBank/DDBJ whole genome shotgun (WGS) entry which is preliminary data.</text>
</comment>
<dbReference type="InterPro" id="IPR040167">
    <property type="entry name" value="TF_CP2-like"/>
</dbReference>
<evidence type="ECO:0000259" key="7">
    <source>
        <dbReference type="PROSITE" id="PS51968"/>
    </source>
</evidence>
<evidence type="ECO:0000313" key="8">
    <source>
        <dbReference type="EMBL" id="KOS17506.1"/>
    </source>
</evidence>
<dbReference type="InterPro" id="IPR057520">
    <property type="entry name" value="GRHL1/CP2_C"/>
</dbReference>
<dbReference type="Pfam" id="PF04516">
    <property type="entry name" value="CP2"/>
    <property type="match status" value="1"/>
</dbReference>
<gene>
    <name evidence="8" type="ORF">ESCO_002625</name>
</gene>
<dbReference type="Proteomes" id="UP000053831">
    <property type="component" value="Unassembled WGS sequence"/>
</dbReference>
<keyword evidence="4" id="KW-0804">Transcription</keyword>
<protein>
    <submittedName>
        <fullName evidence="8">Grainyhead-like protein 2-like protein</fullName>
    </submittedName>
</protein>
<accession>A0A0M8MQY4</accession>
<evidence type="ECO:0000313" key="9">
    <source>
        <dbReference type="Proteomes" id="UP000053831"/>
    </source>
</evidence>
<evidence type="ECO:0000256" key="5">
    <source>
        <dbReference type="ARBA" id="ARBA00023242"/>
    </source>
</evidence>
<keyword evidence="9" id="KW-1185">Reference proteome</keyword>
<evidence type="ECO:0000256" key="1">
    <source>
        <dbReference type="ARBA" id="ARBA00004123"/>
    </source>
</evidence>
<sequence>MVKHSDEIPVTYLNKGQVYSLSIVDTNGPSPEGGEKRTRVELESSSFDGFAVTWTTGASGAAELNLALRFNFLSTDFSHSKGVKGIPVRLCAKTQLLPLESAESGSDSAPEICYCKVKLFRDHGAERKLSNDVAHVKKSVEKLKQHIEQAENGHKDSKRKRSNGIVKVGDGQRVAKTHKHKRTWSLSSASSTSGGPRPSLEDDMHFKLQSLQDMFTSTRPISVLAIYLSKRTLADLNDRIAAKWGLDASRIIHTTRTTKSGLEIEVDDDMVQAINEGQDMELRILQAPEQQMIKEEWEMVVDGDEDKGDAWSPPPGTRRSSTPGLVLKLVF</sequence>
<dbReference type="PANTHER" id="PTHR11037">
    <property type="entry name" value="TRANSCRIPTION FACTOR CP2"/>
    <property type="match status" value="1"/>
</dbReference>
<feature type="compositionally biased region" description="Low complexity" evidence="6">
    <location>
        <begin position="184"/>
        <end position="198"/>
    </location>
</feature>
<proteinExistence type="predicted"/>
<feature type="region of interest" description="Disordered" evidence="6">
    <location>
        <begin position="148"/>
        <end position="202"/>
    </location>
</feature>
<dbReference type="AlphaFoldDB" id="A0A0M8MQY4"/>
<dbReference type="GO" id="GO:0005634">
    <property type="term" value="C:nucleus"/>
    <property type="evidence" value="ECO:0007669"/>
    <property type="project" value="UniProtKB-SubCell"/>
</dbReference>
<evidence type="ECO:0000256" key="6">
    <source>
        <dbReference type="SAM" id="MobiDB-lite"/>
    </source>
</evidence>
<dbReference type="InterPro" id="IPR007604">
    <property type="entry name" value="CP2"/>
</dbReference>
<feature type="domain" description="Grh/CP2 DB" evidence="7">
    <location>
        <begin position="1"/>
        <end position="194"/>
    </location>
</feature>
<feature type="region of interest" description="Disordered" evidence="6">
    <location>
        <begin position="304"/>
        <end position="323"/>
    </location>
</feature>
<evidence type="ECO:0000256" key="4">
    <source>
        <dbReference type="ARBA" id="ARBA00023163"/>
    </source>
</evidence>
<dbReference type="PROSITE" id="PS51968">
    <property type="entry name" value="GRH_CP2_DB"/>
    <property type="match status" value="1"/>
</dbReference>
<organism evidence="8 9">
    <name type="scientific">Escovopsis weberi</name>
    <dbReference type="NCBI Taxonomy" id="150374"/>
    <lineage>
        <taxon>Eukaryota</taxon>
        <taxon>Fungi</taxon>
        <taxon>Dikarya</taxon>
        <taxon>Ascomycota</taxon>
        <taxon>Pezizomycotina</taxon>
        <taxon>Sordariomycetes</taxon>
        <taxon>Hypocreomycetidae</taxon>
        <taxon>Hypocreales</taxon>
        <taxon>Hypocreaceae</taxon>
        <taxon>Escovopsis</taxon>
    </lineage>
</organism>
<dbReference type="PANTHER" id="PTHR11037:SF20">
    <property type="entry name" value="PROTEIN GRAINYHEAD"/>
    <property type="match status" value="1"/>
</dbReference>
<name>A0A0M8MQY4_ESCWE</name>
<dbReference type="Pfam" id="PF25416">
    <property type="entry name" value="GRHL1_C"/>
    <property type="match status" value="1"/>
</dbReference>
<evidence type="ECO:0000256" key="2">
    <source>
        <dbReference type="ARBA" id="ARBA00023015"/>
    </source>
</evidence>
<keyword evidence="5" id="KW-0539">Nucleus</keyword>
<reference evidence="8 9" key="1">
    <citation type="submission" date="2015-07" db="EMBL/GenBank/DDBJ databases">
        <title>The genome of the fungus Escovopsis weberi, a specialized disease agent of ant agriculture.</title>
        <authorList>
            <person name="de Man T.J."/>
            <person name="Stajich J.E."/>
            <person name="Kubicek C.P."/>
            <person name="Chenthamara K."/>
            <person name="Atanasova L."/>
            <person name="Druzhinina I.S."/>
            <person name="Birnbaum S."/>
            <person name="Barribeau S.M."/>
            <person name="Teiling C."/>
            <person name="Suen G."/>
            <person name="Currie C."/>
            <person name="Gerardo N.M."/>
        </authorList>
    </citation>
    <scope>NUCLEOTIDE SEQUENCE [LARGE SCALE GENOMIC DNA]</scope>
</reference>
<keyword evidence="3" id="KW-0238">DNA-binding</keyword>